<evidence type="ECO:0000256" key="6">
    <source>
        <dbReference type="ARBA" id="ARBA00022927"/>
    </source>
</evidence>
<dbReference type="GO" id="GO:0005778">
    <property type="term" value="C:peroxisomal membrane"/>
    <property type="evidence" value="ECO:0007669"/>
    <property type="project" value="UniProtKB-SubCell"/>
</dbReference>
<dbReference type="GeneID" id="5545240"/>
<organism evidence="18">
    <name type="scientific">Vanderwaltozyma polyspora (strain ATCC 22028 / DSM 70294 / BCRC 21397 / CBS 2163 / NBRC 10782 / NRRL Y-8283 / UCD 57-17)</name>
    <name type="common">Kluyveromyces polysporus</name>
    <dbReference type="NCBI Taxonomy" id="436907"/>
    <lineage>
        <taxon>Eukaryota</taxon>
        <taxon>Fungi</taxon>
        <taxon>Dikarya</taxon>
        <taxon>Ascomycota</taxon>
        <taxon>Saccharomycotina</taxon>
        <taxon>Saccharomycetes</taxon>
        <taxon>Saccharomycetales</taxon>
        <taxon>Saccharomycetaceae</taxon>
        <taxon>Vanderwaltozyma</taxon>
    </lineage>
</organism>
<keyword evidence="5 15" id="KW-0812">Transmembrane</keyword>
<comment type="subunit">
    <text evidence="13">Interacts (via SH3 domain) with PEX14 (via SH3-binding motif); forming the PEX13-PEX14 docking complex.</text>
</comment>
<evidence type="ECO:0000256" key="10">
    <source>
        <dbReference type="ARBA" id="ARBA00023140"/>
    </source>
</evidence>
<dbReference type="OrthoDB" id="10037838at2759"/>
<name>A7TKZ2_VANPO</name>
<keyword evidence="4" id="KW-0813">Transport</keyword>
<evidence type="ECO:0000313" key="18">
    <source>
        <dbReference type="Proteomes" id="UP000000267"/>
    </source>
</evidence>
<evidence type="ECO:0000256" key="4">
    <source>
        <dbReference type="ARBA" id="ARBA00022448"/>
    </source>
</evidence>
<dbReference type="RefSeq" id="XP_001644906.1">
    <property type="nucleotide sequence ID" value="XM_001644856.1"/>
</dbReference>
<dbReference type="Proteomes" id="UP000000267">
    <property type="component" value="Unassembled WGS sequence"/>
</dbReference>
<dbReference type="CDD" id="cd11771">
    <property type="entry name" value="SH3_Pex13p_fungal"/>
    <property type="match status" value="1"/>
</dbReference>
<protein>
    <recommendedName>
        <fullName evidence="12">Peroxisomal membrane protein PEX13</fullName>
    </recommendedName>
    <alternativeName>
        <fullName evidence="11">Peroxin-13</fullName>
    </alternativeName>
</protein>
<evidence type="ECO:0000313" key="17">
    <source>
        <dbReference type="EMBL" id="EDO17048.1"/>
    </source>
</evidence>
<dbReference type="InterPro" id="IPR007223">
    <property type="entry name" value="Peroxin-13_N"/>
</dbReference>
<evidence type="ECO:0000256" key="14">
    <source>
        <dbReference type="PROSITE-ProRule" id="PRU00192"/>
    </source>
</evidence>
<reference evidence="17 18" key="1">
    <citation type="journal article" date="2007" name="Proc. Natl. Acad. Sci. U.S.A.">
        <title>Independent sorting-out of thousands of duplicated gene pairs in two yeast species descended from a whole-genome duplication.</title>
        <authorList>
            <person name="Scannell D.R."/>
            <person name="Frank A.C."/>
            <person name="Conant G.C."/>
            <person name="Byrne K.P."/>
            <person name="Woolfit M."/>
            <person name="Wolfe K.H."/>
        </authorList>
    </citation>
    <scope>NUCLEOTIDE SEQUENCE [LARGE SCALE GENOMIC DNA]</scope>
    <source>
        <strain evidence="18">ATCC 22028 / DSM 70294 / BCRC 21397 / CBS 2163 / NBRC 10782 / NRRL Y-8283 / UCD 57-17</strain>
    </source>
</reference>
<dbReference type="Pfam" id="PF07653">
    <property type="entry name" value="SH3_2"/>
    <property type="match status" value="1"/>
</dbReference>
<dbReference type="Pfam" id="PF04088">
    <property type="entry name" value="Peroxin-13_N"/>
    <property type="match status" value="1"/>
</dbReference>
<dbReference type="GO" id="GO:1990429">
    <property type="term" value="C:peroxisomal importomer complex"/>
    <property type="evidence" value="ECO:0007669"/>
    <property type="project" value="TreeGrafter"/>
</dbReference>
<evidence type="ECO:0000256" key="15">
    <source>
        <dbReference type="SAM" id="Phobius"/>
    </source>
</evidence>
<dbReference type="InterPro" id="IPR001452">
    <property type="entry name" value="SH3_domain"/>
</dbReference>
<evidence type="ECO:0000256" key="12">
    <source>
        <dbReference type="ARBA" id="ARBA00034535"/>
    </source>
</evidence>
<dbReference type="FunFam" id="2.30.30.40:FF:000128">
    <property type="entry name" value="Peroxisomal membrane protein (Pex13)"/>
    <property type="match status" value="1"/>
</dbReference>
<feature type="transmembrane region" description="Helical" evidence="15">
    <location>
        <begin position="260"/>
        <end position="279"/>
    </location>
</feature>
<dbReference type="HOGENOM" id="CLU_034386_2_0_1"/>
<dbReference type="AlphaFoldDB" id="A7TKZ2"/>
<dbReference type="EMBL" id="DS480411">
    <property type="protein sequence ID" value="EDO17048.1"/>
    <property type="molecule type" value="Genomic_DNA"/>
</dbReference>
<proteinExistence type="inferred from homology"/>
<dbReference type="PhylomeDB" id="A7TKZ2"/>
<dbReference type="PROSITE" id="PS50002">
    <property type="entry name" value="SH3"/>
    <property type="match status" value="1"/>
</dbReference>
<dbReference type="OMA" id="EGWFPKK"/>
<evidence type="ECO:0000256" key="1">
    <source>
        <dbReference type="ARBA" id="ARBA00004549"/>
    </source>
</evidence>
<evidence type="ECO:0000256" key="9">
    <source>
        <dbReference type="ARBA" id="ARBA00023136"/>
    </source>
</evidence>
<gene>
    <name evidence="17" type="ORF">Kpol_530p18</name>
</gene>
<keyword evidence="3 14" id="KW-0728">SH3 domain</keyword>
<evidence type="ECO:0000256" key="7">
    <source>
        <dbReference type="ARBA" id="ARBA00022989"/>
    </source>
</evidence>
<dbReference type="SUPFAM" id="SSF50044">
    <property type="entry name" value="SH3-domain"/>
    <property type="match status" value="1"/>
</dbReference>
<dbReference type="PANTHER" id="PTHR19332:SF1">
    <property type="entry name" value="PEROXISOMAL MEMBRANE PROTEIN PEX13"/>
    <property type="match status" value="1"/>
</dbReference>
<dbReference type="Gene3D" id="2.30.30.40">
    <property type="entry name" value="SH3 Domains"/>
    <property type="match status" value="1"/>
</dbReference>
<dbReference type="PANTHER" id="PTHR19332">
    <property type="entry name" value="PEROXISOMAL MEMBRANE PROTEIN PEX13"/>
    <property type="match status" value="1"/>
</dbReference>
<dbReference type="InterPro" id="IPR035463">
    <property type="entry name" value="Pex13"/>
</dbReference>
<evidence type="ECO:0000256" key="13">
    <source>
        <dbReference type="ARBA" id="ARBA00065871"/>
    </source>
</evidence>
<dbReference type="InterPro" id="IPR036028">
    <property type="entry name" value="SH3-like_dom_sf"/>
</dbReference>
<comment type="similarity">
    <text evidence="2">Belongs to the peroxin-13 family.</text>
</comment>
<dbReference type="eggNOG" id="KOG3875">
    <property type="taxonomic scope" value="Eukaryota"/>
</dbReference>
<evidence type="ECO:0000256" key="8">
    <source>
        <dbReference type="ARBA" id="ARBA00023010"/>
    </source>
</evidence>
<feature type="domain" description="SH3" evidence="16">
    <location>
        <begin position="296"/>
        <end position="362"/>
    </location>
</feature>
<evidence type="ECO:0000256" key="11">
    <source>
        <dbReference type="ARBA" id="ARBA00029693"/>
    </source>
</evidence>
<keyword evidence="9 15" id="KW-0472">Membrane</keyword>
<evidence type="ECO:0000256" key="2">
    <source>
        <dbReference type="ARBA" id="ARBA00006033"/>
    </source>
</evidence>
<accession>A7TKZ2</accession>
<dbReference type="GO" id="GO:0016560">
    <property type="term" value="P:protein import into peroxisome matrix, docking"/>
    <property type="evidence" value="ECO:0007669"/>
    <property type="project" value="InterPro"/>
</dbReference>
<sequence length="371" mass="40532">MSSISASNYQPASWGGQNSGSNDFADILLPTGSASSTSGDPTVIFGADLVDNANGYNNESPPEIPKPLSGNSGINSVFDNNQSYSSMDGMNRSYAGNSYGFPYSMGAGNGFGSMYGSGFGSMYGGGYGGMYPNNMGNNNVGSSTQATFQLIESLIGAVAGFAQMLESTYMATHNSFFTLISIAEQFRYLKDVLGSALGIFTVMKFLKKILYVITKGKLGLPPTSKRLLNSKSRLMVDEFEKFQSGNNQQGKRPRIAWKPFLFFIISAVGFPFVLNKLIAKIEINQKKNLTDSIDFSKLIFARAMFDFTPENPNVEVMLKKGELMAIISKKDPSGNDSEWWKVRTKSGQIGYVPGNYLEIIERKNKIENIQE</sequence>
<keyword evidence="6" id="KW-0653">Protein transport</keyword>
<keyword evidence="18" id="KW-1185">Reference proteome</keyword>
<dbReference type="SMART" id="SM00326">
    <property type="entry name" value="SH3"/>
    <property type="match status" value="1"/>
</dbReference>
<dbReference type="InParanoid" id="A7TKZ2"/>
<keyword evidence="7 15" id="KW-1133">Transmembrane helix</keyword>
<evidence type="ECO:0000256" key="3">
    <source>
        <dbReference type="ARBA" id="ARBA00022443"/>
    </source>
</evidence>
<dbReference type="PRINTS" id="PR00452">
    <property type="entry name" value="SH3DOMAIN"/>
</dbReference>
<dbReference type="STRING" id="436907.A7TKZ2"/>
<keyword evidence="8" id="KW-0811">Translocation</keyword>
<comment type="subcellular location">
    <subcellularLocation>
        <location evidence="1">Peroxisome membrane</location>
        <topology evidence="1">Single-pass membrane protein</topology>
    </subcellularLocation>
</comment>
<dbReference type="KEGG" id="vpo:Kpol_530p18"/>
<keyword evidence="10" id="KW-0576">Peroxisome</keyword>
<dbReference type="FunCoup" id="A7TKZ2">
    <property type="interactions" value="200"/>
</dbReference>
<evidence type="ECO:0000259" key="16">
    <source>
        <dbReference type="PROSITE" id="PS50002"/>
    </source>
</evidence>
<evidence type="ECO:0000256" key="5">
    <source>
        <dbReference type="ARBA" id="ARBA00022692"/>
    </source>
</evidence>